<feature type="compositionally biased region" description="Basic and acidic residues" evidence="1">
    <location>
        <begin position="61"/>
        <end position="76"/>
    </location>
</feature>
<name>A0A392PFY3_9FABA</name>
<feature type="compositionally biased region" description="Acidic residues" evidence="1">
    <location>
        <begin position="155"/>
        <end position="166"/>
    </location>
</feature>
<feature type="non-terminal residue" evidence="2">
    <location>
        <position position="238"/>
    </location>
</feature>
<reference evidence="2 3" key="1">
    <citation type="journal article" date="2018" name="Front. Plant Sci.">
        <title>Red Clover (Trifolium pratense) and Zigzag Clover (T. medium) - A Picture of Genomic Similarities and Differences.</title>
        <authorList>
            <person name="Dluhosova J."/>
            <person name="Istvanek J."/>
            <person name="Nedelnik J."/>
            <person name="Repkova J."/>
        </authorList>
    </citation>
    <scope>NUCLEOTIDE SEQUENCE [LARGE SCALE GENOMIC DNA]</scope>
    <source>
        <strain evidence="3">cv. 10/8</strain>
        <tissue evidence="2">Leaf</tissue>
    </source>
</reference>
<protein>
    <submittedName>
        <fullName evidence="2">Uncharacterized protein</fullName>
    </submittedName>
</protein>
<dbReference type="EMBL" id="LXQA010077166">
    <property type="protein sequence ID" value="MCI10672.1"/>
    <property type="molecule type" value="Genomic_DNA"/>
</dbReference>
<feature type="compositionally biased region" description="Basic and acidic residues" evidence="1">
    <location>
        <begin position="122"/>
        <end position="143"/>
    </location>
</feature>
<feature type="region of interest" description="Disordered" evidence="1">
    <location>
        <begin position="122"/>
        <end position="209"/>
    </location>
</feature>
<dbReference type="AlphaFoldDB" id="A0A392PFY3"/>
<organism evidence="2 3">
    <name type="scientific">Trifolium medium</name>
    <dbReference type="NCBI Taxonomy" id="97028"/>
    <lineage>
        <taxon>Eukaryota</taxon>
        <taxon>Viridiplantae</taxon>
        <taxon>Streptophyta</taxon>
        <taxon>Embryophyta</taxon>
        <taxon>Tracheophyta</taxon>
        <taxon>Spermatophyta</taxon>
        <taxon>Magnoliopsida</taxon>
        <taxon>eudicotyledons</taxon>
        <taxon>Gunneridae</taxon>
        <taxon>Pentapetalae</taxon>
        <taxon>rosids</taxon>
        <taxon>fabids</taxon>
        <taxon>Fabales</taxon>
        <taxon>Fabaceae</taxon>
        <taxon>Papilionoideae</taxon>
        <taxon>50 kb inversion clade</taxon>
        <taxon>NPAAA clade</taxon>
        <taxon>Hologalegina</taxon>
        <taxon>IRL clade</taxon>
        <taxon>Trifolieae</taxon>
        <taxon>Trifolium</taxon>
    </lineage>
</organism>
<evidence type="ECO:0000256" key="1">
    <source>
        <dbReference type="SAM" id="MobiDB-lite"/>
    </source>
</evidence>
<comment type="caution">
    <text evidence="2">The sequence shown here is derived from an EMBL/GenBank/DDBJ whole genome shotgun (WGS) entry which is preliminary data.</text>
</comment>
<evidence type="ECO:0000313" key="2">
    <source>
        <dbReference type="EMBL" id="MCI10672.1"/>
    </source>
</evidence>
<evidence type="ECO:0000313" key="3">
    <source>
        <dbReference type="Proteomes" id="UP000265520"/>
    </source>
</evidence>
<sequence length="238" mass="27428">MFLDASAGGSVQNKTPAKVEELIQNMCQNQYNKIEDDEEDIMEQLEEMKHKEQLERIKKLQEEEGLQKKKRSEEQKTQTTNLEAIMMQLTKTMGEHMKSSKVEMQHLAEEVSKLKEEQCKAIELRNRKVDIVEKPKQDKRSKTNEVQNPPTQEMNEPEGTEEPDEPIEGKEPVVQESPESTPTPPPAHATQKPQVIVTPYPSKDEKKEIQKELNKKIDGYLTQIEINVPLKDMLQLSP</sequence>
<keyword evidence="3" id="KW-1185">Reference proteome</keyword>
<dbReference type="Proteomes" id="UP000265520">
    <property type="component" value="Unassembled WGS sequence"/>
</dbReference>
<feature type="region of interest" description="Disordered" evidence="1">
    <location>
        <begin position="61"/>
        <end position="81"/>
    </location>
</feature>
<proteinExistence type="predicted"/>
<feature type="compositionally biased region" description="Polar residues" evidence="1">
    <location>
        <begin position="144"/>
        <end position="154"/>
    </location>
</feature>
<accession>A0A392PFY3</accession>